<dbReference type="InterPro" id="IPR036380">
    <property type="entry name" value="Isochorismatase-like_sf"/>
</dbReference>
<dbReference type="SUPFAM" id="SSF52499">
    <property type="entry name" value="Isochorismatase-like hydrolases"/>
    <property type="match status" value="1"/>
</dbReference>
<dbReference type="PANTHER" id="PTHR43540">
    <property type="entry name" value="PEROXYUREIDOACRYLATE/UREIDOACRYLATE AMIDOHYDROLASE-RELATED"/>
    <property type="match status" value="1"/>
</dbReference>
<reference evidence="6 7" key="1">
    <citation type="journal article" date="2021" name="Sci. Rep.">
        <title>The genome of the diatom Chaetoceros tenuissimus carries an ancient integrated fragment of an extant virus.</title>
        <authorList>
            <person name="Hongo Y."/>
            <person name="Kimura K."/>
            <person name="Takaki Y."/>
            <person name="Yoshida Y."/>
            <person name="Baba S."/>
            <person name="Kobayashi G."/>
            <person name="Nagasaki K."/>
            <person name="Hano T."/>
            <person name="Tomaru Y."/>
        </authorList>
    </citation>
    <scope>NUCLEOTIDE SEQUENCE [LARGE SCALE GENOMIC DNA]</scope>
    <source>
        <strain evidence="6 7">NIES-3715</strain>
    </source>
</reference>
<dbReference type="CDD" id="cd00431">
    <property type="entry name" value="cysteine_hydrolases"/>
    <property type="match status" value="1"/>
</dbReference>
<dbReference type="Gene3D" id="2.170.140.10">
    <property type="entry name" value="Chitin binding domain"/>
    <property type="match status" value="1"/>
</dbReference>
<evidence type="ECO:0000259" key="5">
    <source>
        <dbReference type="PROSITE" id="PS50940"/>
    </source>
</evidence>
<dbReference type="SUPFAM" id="SSF57625">
    <property type="entry name" value="Invertebrate chitin-binding proteins"/>
    <property type="match status" value="1"/>
</dbReference>
<sequence length="477" mass="52036">MNLSKALLLLFAIDTYAVNADTTDRDGSLRKLKSSKSSKSSKKNQNSSNMCGPGTEYDAFTELCVIEGLALGMDTSLFQDCSDDDASCYCEPSGYGSRGPKLVPHKSCNKYVACDGRGENDTATVMQCEPGFAYDAVAQICYFKGDVDCLGREEEDMGEAVPSQCLSELNPSDPICGCETYLWNSVTLVPDSCYGSADVDFQCSKDAVVTNDLEIGIGDGIRPGRAPDDFTETAANTGLGYHDAPWLVSDSNPDGEYPYKFPLDKTALIMIDFQRDFVCPGGFGETLGNKVEDLQKALQPARNVLKAVRALKMPIIHTLESHKSDLSDLLDNKFTRGELPDFLRIGEELDLGRILIRGSCGNNIVDMVAPQPGEYVVFKPGKGAFFKTHFYELLKDLDITHIMVAGVTTEVCMQSTVREATDRGFEPLIISDATMSYFERYRQQTIEQLVAQGALVAWSAESSTVVKALGKACGTQE</sequence>
<dbReference type="InterPro" id="IPR050272">
    <property type="entry name" value="Isochorismatase-like_hydrls"/>
</dbReference>
<evidence type="ECO:0000256" key="4">
    <source>
        <dbReference type="SAM" id="SignalP"/>
    </source>
</evidence>
<comment type="caution">
    <text evidence="6">The sequence shown here is derived from an EMBL/GenBank/DDBJ whole genome shotgun (WGS) entry which is preliminary data.</text>
</comment>
<dbReference type="PANTHER" id="PTHR43540:SF9">
    <property type="entry name" value="FAMILY HYDROLASE, PUTATIVE (AFU_ORTHOLOGUE AFUA_2G08700)-RELATED"/>
    <property type="match status" value="1"/>
</dbReference>
<keyword evidence="4" id="KW-0732">Signal</keyword>
<organism evidence="6 7">
    <name type="scientific">Chaetoceros tenuissimus</name>
    <dbReference type="NCBI Taxonomy" id="426638"/>
    <lineage>
        <taxon>Eukaryota</taxon>
        <taxon>Sar</taxon>
        <taxon>Stramenopiles</taxon>
        <taxon>Ochrophyta</taxon>
        <taxon>Bacillariophyta</taxon>
        <taxon>Coscinodiscophyceae</taxon>
        <taxon>Chaetocerotophycidae</taxon>
        <taxon>Chaetocerotales</taxon>
        <taxon>Chaetocerotaceae</taxon>
        <taxon>Chaetoceros</taxon>
    </lineage>
</organism>
<dbReference type="GO" id="GO:0016787">
    <property type="term" value="F:hydrolase activity"/>
    <property type="evidence" value="ECO:0007669"/>
    <property type="project" value="UniProtKB-KW"/>
</dbReference>
<evidence type="ECO:0000256" key="2">
    <source>
        <dbReference type="ARBA" id="ARBA00022801"/>
    </source>
</evidence>
<dbReference type="Pfam" id="PF00857">
    <property type="entry name" value="Isochorismatase"/>
    <property type="match status" value="1"/>
</dbReference>
<dbReference type="GO" id="GO:0005576">
    <property type="term" value="C:extracellular region"/>
    <property type="evidence" value="ECO:0007669"/>
    <property type="project" value="InterPro"/>
</dbReference>
<gene>
    <name evidence="6" type="ORF">CTEN210_11569</name>
</gene>
<evidence type="ECO:0000313" key="7">
    <source>
        <dbReference type="Proteomes" id="UP001054902"/>
    </source>
</evidence>
<dbReference type="Pfam" id="PF01607">
    <property type="entry name" value="CBM_14"/>
    <property type="match status" value="1"/>
</dbReference>
<dbReference type="Proteomes" id="UP001054902">
    <property type="component" value="Unassembled WGS sequence"/>
</dbReference>
<dbReference type="PROSITE" id="PS50940">
    <property type="entry name" value="CHIT_BIND_II"/>
    <property type="match status" value="1"/>
</dbReference>
<dbReference type="InterPro" id="IPR036508">
    <property type="entry name" value="Chitin-bd_dom_sf"/>
</dbReference>
<dbReference type="SMART" id="SM00494">
    <property type="entry name" value="ChtBD2"/>
    <property type="match status" value="1"/>
</dbReference>
<name>A0AAD3CZX3_9STRA</name>
<comment type="similarity">
    <text evidence="1">Belongs to the isochorismatase family.</text>
</comment>
<dbReference type="EMBL" id="BLLK01000047">
    <property type="protein sequence ID" value="GFH55093.1"/>
    <property type="molecule type" value="Genomic_DNA"/>
</dbReference>
<protein>
    <submittedName>
        <fullName evidence="6">Isochorismatase hydrolase</fullName>
    </submittedName>
</protein>
<keyword evidence="2 6" id="KW-0378">Hydrolase</keyword>
<feature type="domain" description="Chitin-binding type-2" evidence="5">
    <location>
        <begin position="87"/>
        <end position="151"/>
    </location>
</feature>
<dbReference type="Gene3D" id="3.40.50.850">
    <property type="entry name" value="Isochorismatase-like"/>
    <property type="match status" value="1"/>
</dbReference>
<dbReference type="AlphaFoldDB" id="A0AAD3CZX3"/>
<feature type="signal peptide" evidence="4">
    <location>
        <begin position="1"/>
        <end position="20"/>
    </location>
</feature>
<keyword evidence="7" id="KW-1185">Reference proteome</keyword>
<feature type="chain" id="PRO_5041912038" evidence="4">
    <location>
        <begin position="21"/>
        <end position="477"/>
    </location>
</feature>
<evidence type="ECO:0000256" key="1">
    <source>
        <dbReference type="ARBA" id="ARBA00006336"/>
    </source>
</evidence>
<evidence type="ECO:0000256" key="3">
    <source>
        <dbReference type="SAM" id="MobiDB-lite"/>
    </source>
</evidence>
<accession>A0AAD3CZX3</accession>
<evidence type="ECO:0000313" key="6">
    <source>
        <dbReference type="EMBL" id="GFH55093.1"/>
    </source>
</evidence>
<dbReference type="InterPro" id="IPR002557">
    <property type="entry name" value="Chitin-bd_dom"/>
</dbReference>
<proteinExistence type="inferred from homology"/>
<dbReference type="GO" id="GO:0008061">
    <property type="term" value="F:chitin binding"/>
    <property type="evidence" value="ECO:0007669"/>
    <property type="project" value="InterPro"/>
</dbReference>
<feature type="compositionally biased region" description="Basic residues" evidence="3">
    <location>
        <begin position="30"/>
        <end position="42"/>
    </location>
</feature>
<feature type="region of interest" description="Disordered" evidence="3">
    <location>
        <begin position="26"/>
        <end position="50"/>
    </location>
</feature>
<dbReference type="InterPro" id="IPR000868">
    <property type="entry name" value="Isochorismatase-like_dom"/>
</dbReference>